<dbReference type="HOGENOM" id="CLU_097806_3_2_0"/>
<dbReference type="Gene3D" id="1.10.10.10">
    <property type="entry name" value="Winged helix-like DNA-binding domain superfamily/Winged helix DNA-binding domain"/>
    <property type="match status" value="1"/>
</dbReference>
<evidence type="ECO:0000259" key="4">
    <source>
        <dbReference type="PROSITE" id="PS50987"/>
    </source>
</evidence>
<name>F0RR31_DEIPM</name>
<proteinExistence type="predicted"/>
<dbReference type="KEGG" id="dpt:Deipr_2629"/>
<dbReference type="PANTHER" id="PTHR33154:SF18">
    <property type="entry name" value="ARSENICAL RESISTANCE OPERON REPRESSOR"/>
    <property type="match status" value="1"/>
</dbReference>
<keyword evidence="6" id="KW-1185">Reference proteome</keyword>
<dbReference type="InterPro" id="IPR051081">
    <property type="entry name" value="HTH_MetalResp_TranReg"/>
</dbReference>
<evidence type="ECO:0000313" key="5">
    <source>
        <dbReference type="EMBL" id="ADY27740.1"/>
    </source>
</evidence>
<dbReference type="InterPro" id="IPR036390">
    <property type="entry name" value="WH_DNA-bd_sf"/>
</dbReference>
<keyword evidence="1" id="KW-0805">Transcription regulation</keyword>
<reference evidence="5 6" key="2">
    <citation type="journal article" date="2012" name="Stand. Genomic Sci.">
        <title>Complete genome sequence of the orange-red pigmented, radioresistant Deinococcus proteolyticus type strain (MRP(T)).</title>
        <authorList>
            <person name="Copeland A."/>
            <person name="Zeytun A."/>
            <person name="Yassawong M."/>
            <person name="Nolan M."/>
            <person name="Lucas S."/>
            <person name="Hammon N."/>
            <person name="Deshpande S."/>
            <person name="Cheng J.F."/>
            <person name="Han C."/>
            <person name="Tapia R."/>
            <person name="Goodwin L.A."/>
            <person name="Pitluck S."/>
            <person name="Mavromatis K."/>
            <person name="Liolios K."/>
            <person name="Pagani I."/>
            <person name="Ivanova N."/>
            <person name="Mikhailova N."/>
            <person name="Pati A."/>
            <person name="Chen A."/>
            <person name="Palaniappan K."/>
            <person name="Land M."/>
            <person name="Hauser L."/>
            <person name="Jeffries C.D."/>
            <person name="Brambilla E.M."/>
            <person name="Rohde M."/>
            <person name="Sikorski J."/>
            <person name="Pukall R."/>
            <person name="Goker M."/>
            <person name="Detter J.C."/>
            <person name="Woyke T."/>
            <person name="Bristow J."/>
            <person name="Eisen J.A."/>
            <person name="Markowitz V."/>
            <person name="Hugenholtz P."/>
            <person name="Kyrpides N.C."/>
            <person name="Klenk H.P."/>
            <person name="Lapidus A."/>
        </authorList>
    </citation>
    <scope>NUCLEOTIDE SEQUENCE [LARGE SCALE GENOMIC DNA]</scope>
    <source>
        <strain evidence="6">ATCC 35074 / DSM 20540 / JCM 6276 / NBRC 101906 / NCIMB 13154 / VKM Ac-1939 / CCM 2703 / MRP</strain>
        <plasmid evidence="6">Plasmid pDEIPR03</plasmid>
    </source>
</reference>
<feature type="domain" description="HTH arsR-type" evidence="4">
    <location>
        <begin position="1"/>
        <end position="106"/>
    </location>
</feature>
<dbReference type="OrthoDB" id="9798835at2"/>
<geneLocation type="plasmid" evidence="5 6">
    <name>pDEIPR03</name>
</geneLocation>
<dbReference type="CDD" id="cd00090">
    <property type="entry name" value="HTH_ARSR"/>
    <property type="match status" value="1"/>
</dbReference>
<reference evidence="6" key="1">
    <citation type="submission" date="2011-02" db="EMBL/GenBank/DDBJ databases">
        <title>The complete sequence of plasmid3 of Deinococcus proteolyticus DSM 20540.</title>
        <authorList>
            <consortium name="US DOE Joint Genome Institute (JGI-PGF)"/>
            <person name="Lucas S."/>
            <person name="Copeland A."/>
            <person name="Lapidus A."/>
            <person name="Bruce D."/>
            <person name="Goodwin L."/>
            <person name="Pitluck S."/>
            <person name="Kyrpides N."/>
            <person name="Mavromatis K."/>
            <person name="Pagani I."/>
            <person name="Ivanova N."/>
            <person name="Ovchinnikova G."/>
            <person name="Zeytun A."/>
            <person name="Detter J.C."/>
            <person name="Han C."/>
            <person name="Land M."/>
            <person name="Hauser L."/>
            <person name="Markowitz V."/>
            <person name="Cheng J.-F."/>
            <person name="Hugenholtz P."/>
            <person name="Woyke T."/>
            <person name="Wu D."/>
            <person name="Pukall R."/>
            <person name="Steenblock K."/>
            <person name="Brambilla E."/>
            <person name="Klenk H.-P."/>
            <person name="Eisen J.A."/>
        </authorList>
    </citation>
    <scope>NUCLEOTIDE SEQUENCE [LARGE SCALE GENOMIC DNA]</scope>
    <source>
        <strain evidence="6">ATCC 35074 / DSM 20540 / JCM 6276 / NBRC 101906 / NCIMB 13154 / VKM Ac-1939 / CCM 2703 / MRP</strain>
        <plasmid evidence="6">Plasmid pDEIPR03</plasmid>
    </source>
</reference>
<dbReference type="GO" id="GO:0003700">
    <property type="term" value="F:DNA-binding transcription factor activity"/>
    <property type="evidence" value="ECO:0007669"/>
    <property type="project" value="InterPro"/>
</dbReference>
<dbReference type="RefSeq" id="WP_013623246.1">
    <property type="nucleotide sequence ID" value="NC_015170.1"/>
</dbReference>
<dbReference type="SUPFAM" id="SSF46785">
    <property type="entry name" value="Winged helix' DNA-binding domain"/>
    <property type="match status" value="1"/>
</dbReference>
<dbReference type="InterPro" id="IPR018334">
    <property type="entry name" value="ArsR_HTH"/>
</dbReference>
<dbReference type="eggNOG" id="COG0640">
    <property type="taxonomic scope" value="Bacteria"/>
</dbReference>
<dbReference type="InterPro" id="IPR011991">
    <property type="entry name" value="ArsR-like_HTH"/>
</dbReference>
<evidence type="ECO:0000313" key="6">
    <source>
        <dbReference type="Proteomes" id="UP000007718"/>
    </source>
</evidence>
<organism evidence="5 6">
    <name type="scientific">Deinococcus proteolyticus (strain ATCC 35074 / DSM 20540 / JCM 6276 / NBRC 101906 / NCIMB 13154 / VKM Ac-1939 / CCM 2703 / MRP)</name>
    <dbReference type="NCBI Taxonomy" id="693977"/>
    <lineage>
        <taxon>Bacteria</taxon>
        <taxon>Thermotogati</taxon>
        <taxon>Deinococcota</taxon>
        <taxon>Deinococci</taxon>
        <taxon>Deinococcales</taxon>
        <taxon>Deinococcaceae</taxon>
        <taxon>Deinococcus</taxon>
    </lineage>
</organism>
<dbReference type="PROSITE" id="PS50987">
    <property type="entry name" value="HTH_ARSR_2"/>
    <property type="match status" value="1"/>
</dbReference>
<dbReference type="PANTHER" id="PTHR33154">
    <property type="entry name" value="TRANSCRIPTIONAL REGULATOR, ARSR FAMILY"/>
    <property type="match status" value="1"/>
</dbReference>
<dbReference type="Pfam" id="PF01022">
    <property type="entry name" value="HTH_5"/>
    <property type="match status" value="1"/>
</dbReference>
<keyword evidence="3" id="KW-0804">Transcription</keyword>
<dbReference type="SMART" id="SM00418">
    <property type="entry name" value="HTH_ARSR"/>
    <property type="match status" value="1"/>
</dbReference>
<accession>F0RR31</accession>
<evidence type="ECO:0000256" key="2">
    <source>
        <dbReference type="ARBA" id="ARBA00023125"/>
    </source>
</evidence>
<dbReference type="NCBIfam" id="NF033788">
    <property type="entry name" value="HTH_metalloreg"/>
    <property type="match status" value="1"/>
</dbReference>
<dbReference type="InterPro" id="IPR001845">
    <property type="entry name" value="HTH_ArsR_DNA-bd_dom"/>
</dbReference>
<dbReference type="AlphaFoldDB" id="F0RR31"/>
<evidence type="ECO:0000256" key="3">
    <source>
        <dbReference type="ARBA" id="ARBA00023163"/>
    </source>
</evidence>
<dbReference type="Proteomes" id="UP000007718">
    <property type="component" value="Plasmid pDEIPR03"/>
</dbReference>
<sequence length="122" mass="12281">MDFDKSAELFRALGDPGRLKVLALLAAPPSLACAPAAGAPAGSVCACDLTGYLGLSQPTVSHHMKLLVAAGLVTAVKRGRWTDYALAPGGLAQVQALLAELETAGTGLKELQATQPGAAEAS</sequence>
<evidence type="ECO:0000256" key="1">
    <source>
        <dbReference type="ARBA" id="ARBA00023015"/>
    </source>
</evidence>
<keyword evidence="5" id="KW-0614">Plasmid</keyword>
<dbReference type="InterPro" id="IPR036388">
    <property type="entry name" value="WH-like_DNA-bd_sf"/>
</dbReference>
<keyword evidence="2" id="KW-0238">DNA-binding</keyword>
<dbReference type="PROSITE" id="PS00846">
    <property type="entry name" value="HTH_ARSR_1"/>
    <property type="match status" value="1"/>
</dbReference>
<dbReference type="EMBL" id="CP002539">
    <property type="protein sequence ID" value="ADY27740.1"/>
    <property type="molecule type" value="Genomic_DNA"/>
</dbReference>
<dbReference type="GO" id="GO:0003677">
    <property type="term" value="F:DNA binding"/>
    <property type="evidence" value="ECO:0007669"/>
    <property type="project" value="UniProtKB-KW"/>
</dbReference>
<gene>
    <name evidence="5" type="ordered locus">Deipr_2629</name>
</gene>
<protein>
    <submittedName>
        <fullName evidence="5">Transcriptional regulator, ArsR family</fullName>
    </submittedName>
</protein>